<dbReference type="Pfam" id="PF12395">
    <property type="entry name" value="DUF3658"/>
    <property type="match status" value="1"/>
</dbReference>
<dbReference type="EMBL" id="JACSQM010000002">
    <property type="protein sequence ID" value="MBD7963438.1"/>
    <property type="molecule type" value="Genomic_DNA"/>
</dbReference>
<dbReference type="InterPro" id="IPR022123">
    <property type="entry name" value="DUF3658"/>
</dbReference>
<dbReference type="Proteomes" id="UP000603641">
    <property type="component" value="Unassembled WGS sequence"/>
</dbReference>
<feature type="domain" description="DUF3658" evidence="2">
    <location>
        <begin position="170"/>
        <end position="272"/>
    </location>
</feature>
<keyword evidence="4" id="KW-1185">Reference proteome</keyword>
<sequence>MNAHLVFGESTAGAMKWTLNKVKSKDTVIGFPDFFAIGPIHELESEKGLVGRVQWFKDNMSIGDMAEYYSNEYESSYRLALQEIGDIPIEVPITIWTADNAPEQTGLRFVMKLLEDRENKIFVVNSNECFNKYCKPPDVFYTSLHTSEISPENLKIILKKTHSYEPFLLESKNKLVKEWEALSASEEVLRLWEDGAIKSVSVDHLDAFIILSARSLEWKYGEGFLESSRLVGDILGHLEQYVGDAFIFNRIHNLIEQGKLEYEGTLGKMRQLRVKLA</sequence>
<gene>
    <name evidence="3" type="ORF">H9648_05155</name>
</gene>
<protein>
    <submittedName>
        <fullName evidence="3">DUF1835 domain-containing protein</fullName>
    </submittedName>
</protein>
<comment type="caution">
    <text evidence="3">The sequence shown here is derived from an EMBL/GenBank/DDBJ whole genome shotgun (WGS) entry which is preliminary data.</text>
</comment>
<evidence type="ECO:0000259" key="1">
    <source>
        <dbReference type="Pfam" id="PF08874"/>
    </source>
</evidence>
<name>A0ABR8SIW8_9BACL</name>
<dbReference type="InterPro" id="IPR014973">
    <property type="entry name" value="DUF1835"/>
</dbReference>
<feature type="domain" description="DUF1835" evidence="1">
    <location>
        <begin position="4"/>
        <end position="125"/>
    </location>
</feature>
<reference evidence="3 4" key="1">
    <citation type="submission" date="2020-08" db="EMBL/GenBank/DDBJ databases">
        <title>A Genomic Blueprint of the Chicken Gut Microbiome.</title>
        <authorList>
            <person name="Gilroy R."/>
            <person name="Ravi A."/>
            <person name="Getino M."/>
            <person name="Pursley I."/>
            <person name="Horton D.L."/>
            <person name="Alikhan N.-F."/>
            <person name="Baker D."/>
            <person name="Gharbi K."/>
            <person name="Hall N."/>
            <person name="Watson M."/>
            <person name="Adriaenssens E.M."/>
            <person name="Foster-Nyarko E."/>
            <person name="Jarju S."/>
            <person name="Secka A."/>
            <person name="Antonio M."/>
            <person name="Oren A."/>
            <person name="Chaudhuri R."/>
            <person name="La Ragione R.M."/>
            <person name="Hildebrand F."/>
            <person name="Pallen M.J."/>
        </authorList>
    </citation>
    <scope>NUCLEOTIDE SEQUENCE [LARGE SCALE GENOMIC DNA]</scope>
    <source>
        <strain evidence="3 4">Sa2CUA10</strain>
    </source>
</reference>
<evidence type="ECO:0000313" key="3">
    <source>
        <dbReference type="EMBL" id="MBD7963438.1"/>
    </source>
</evidence>
<accession>A0ABR8SIW8</accession>
<evidence type="ECO:0000259" key="2">
    <source>
        <dbReference type="Pfam" id="PF12395"/>
    </source>
</evidence>
<organism evidence="3 4">
    <name type="scientific">Fictibacillus norfolkensis</name>
    <dbReference type="NCBI Taxonomy" id="2762233"/>
    <lineage>
        <taxon>Bacteria</taxon>
        <taxon>Bacillati</taxon>
        <taxon>Bacillota</taxon>
        <taxon>Bacilli</taxon>
        <taxon>Bacillales</taxon>
        <taxon>Fictibacillaceae</taxon>
        <taxon>Fictibacillus</taxon>
    </lineage>
</organism>
<proteinExistence type="predicted"/>
<dbReference type="Pfam" id="PF08874">
    <property type="entry name" value="DUF1835"/>
    <property type="match status" value="1"/>
</dbReference>
<evidence type="ECO:0000313" key="4">
    <source>
        <dbReference type="Proteomes" id="UP000603641"/>
    </source>
</evidence>
<dbReference type="RefSeq" id="WP_191752838.1">
    <property type="nucleotide sequence ID" value="NZ_JACSQM010000002.1"/>
</dbReference>